<feature type="region of interest" description="Disordered" evidence="4">
    <location>
        <begin position="1133"/>
        <end position="1192"/>
    </location>
</feature>
<feature type="compositionally biased region" description="Polar residues" evidence="4">
    <location>
        <begin position="291"/>
        <end position="303"/>
    </location>
</feature>
<feature type="domain" description="Myb-like" evidence="5">
    <location>
        <begin position="362"/>
        <end position="434"/>
    </location>
</feature>
<dbReference type="Proteomes" id="UP001150538">
    <property type="component" value="Unassembled WGS sequence"/>
</dbReference>
<protein>
    <recommendedName>
        <fullName evidence="5">Myb-like domain-containing protein</fullName>
    </recommendedName>
</protein>
<dbReference type="GO" id="GO:0005634">
    <property type="term" value="C:nucleus"/>
    <property type="evidence" value="ECO:0007669"/>
    <property type="project" value="TreeGrafter"/>
</dbReference>
<dbReference type="InterPro" id="IPR001005">
    <property type="entry name" value="SANT/Myb"/>
</dbReference>
<feature type="compositionally biased region" description="Polar residues" evidence="4">
    <location>
        <begin position="70"/>
        <end position="103"/>
    </location>
</feature>
<feature type="compositionally biased region" description="Low complexity" evidence="4">
    <location>
        <begin position="304"/>
        <end position="318"/>
    </location>
</feature>
<feature type="compositionally biased region" description="Polar residues" evidence="4">
    <location>
        <begin position="175"/>
        <end position="184"/>
    </location>
</feature>
<feature type="region of interest" description="Disordered" evidence="4">
    <location>
        <begin position="1"/>
        <end position="103"/>
    </location>
</feature>
<dbReference type="PANTHER" id="PTHR16088:SF3">
    <property type="entry name" value="GON-4-LIKE PROTEIN"/>
    <property type="match status" value="1"/>
</dbReference>
<dbReference type="SMART" id="SM00717">
    <property type="entry name" value="SANT"/>
    <property type="match status" value="3"/>
</dbReference>
<dbReference type="PANTHER" id="PTHR16088">
    <property type="entry name" value="YY1 ASSOCIATED PROTEIN-RELATED"/>
    <property type="match status" value="1"/>
</dbReference>
<dbReference type="OrthoDB" id="2143914at2759"/>
<organism evidence="6 7">
    <name type="scientific">Mycoemilia scoparia</name>
    <dbReference type="NCBI Taxonomy" id="417184"/>
    <lineage>
        <taxon>Eukaryota</taxon>
        <taxon>Fungi</taxon>
        <taxon>Fungi incertae sedis</taxon>
        <taxon>Zoopagomycota</taxon>
        <taxon>Kickxellomycotina</taxon>
        <taxon>Kickxellomycetes</taxon>
        <taxon>Kickxellales</taxon>
        <taxon>Kickxellaceae</taxon>
        <taxon>Mycoemilia</taxon>
    </lineage>
</organism>
<feature type="compositionally biased region" description="Basic and acidic residues" evidence="4">
    <location>
        <begin position="48"/>
        <end position="63"/>
    </location>
</feature>
<evidence type="ECO:0000259" key="5">
    <source>
        <dbReference type="PROSITE" id="PS50090"/>
    </source>
</evidence>
<reference evidence="6" key="1">
    <citation type="submission" date="2022-07" db="EMBL/GenBank/DDBJ databases">
        <title>Phylogenomic reconstructions and comparative analyses of Kickxellomycotina fungi.</title>
        <authorList>
            <person name="Reynolds N.K."/>
            <person name="Stajich J.E."/>
            <person name="Barry K."/>
            <person name="Grigoriev I.V."/>
            <person name="Crous P."/>
            <person name="Smith M.E."/>
        </authorList>
    </citation>
    <scope>NUCLEOTIDE SEQUENCE</scope>
    <source>
        <strain evidence="6">NBRC 100468</strain>
    </source>
</reference>
<proteinExistence type="predicted"/>
<evidence type="ECO:0000256" key="3">
    <source>
        <dbReference type="ARBA" id="ARBA00023242"/>
    </source>
</evidence>
<evidence type="ECO:0000313" key="6">
    <source>
        <dbReference type="EMBL" id="KAJ1918149.1"/>
    </source>
</evidence>
<feature type="region of interest" description="Disordered" evidence="4">
    <location>
        <begin position="165"/>
        <end position="189"/>
    </location>
</feature>
<feature type="region of interest" description="Disordered" evidence="4">
    <location>
        <begin position="744"/>
        <end position="780"/>
    </location>
</feature>
<feature type="compositionally biased region" description="Acidic residues" evidence="4">
    <location>
        <begin position="753"/>
        <end position="765"/>
    </location>
</feature>
<dbReference type="GO" id="GO:0003712">
    <property type="term" value="F:transcription coregulator activity"/>
    <property type="evidence" value="ECO:0007669"/>
    <property type="project" value="TreeGrafter"/>
</dbReference>
<dbReference type="PROSITE" id="PS50090">
    <property type="entry name" value="MYB_LIKE"/>
    <property type="match status" value="1"/>
</dbReference>
<feature type="compositionally biased region" description="Polar residues" evidence="4">
    <location>
        <begin position="1145"/>
        <end position="1156"/>
    </location>
</feature>
<name>A0A9W7ZWP7_9FUNG</name>
<dbReference type="GO" id="GO:0006355">
    <property type="term" value="P:regulation of DNA-templated transcription"/>
    <property type="evidence" value="ECO:0007669"/>
    <property type="project" value="TreeGrafter"/>
</dbReference>
<feature type="region of interest" description="Disordered" evidence="4">
    <location>
        <begin position="257"/>
        <end position="337"/>
    </location>
</feature>
<keyword evidence="2" id="KW-0804">Transcription</keyword>
<comment type="caution">
    <text evidence="6">The sequence shown here is derived from an EMBL/GenBank/DDBJ whole genome shotgun (WGS) entry which is preliminary data.</text>
</comment>
<feature type="region of interest" description="Disordered" evidence="4">
    <location>
        <begin position="566"/>
        <end position="607"/>
    </location>
</feature>
<keyword evidence="7" id="KW-1185">Reference proteome</keyword>
<dbReference type="InterPro" id="IPR009057">
    <property type="entry name" value="Homeodomain-like_sf"/>
</dbReference>
<evidence type="ECO:0000313" key="7">
    <source>
        <dbReference type="Proteomes" id="UP001150538"/>
    </source>
</evidence>
<feature type="compositionally biased region" description="Polar residues" evidence="4">
    <location>
        <begin position="455"/>
        <end position="465"/>
    </location>
</feature>
<sequence>MPDHQANRGNVSAATGIPKLPSIAPRPSRIPAQATKTRRKPAAGTGHSKIDNKTRERQKESKPSRRKSQCNKPQEQPTQGSGVSGNNPAMPSLPSGTQKQDNVGFNLTSELDESFLQEILKEVPSSAPHFFSDPPEYSASSFPISTTDTNINLAALLVNNGLQTGPKRRRVDSPVATSTTTLSRPVTAATSSISNNSSWDFSAEQVIQSRLPGGITMDTMHQVITPNHFININTPPSTSIHFQSTLCSHLPSSPPIQPLEHAANAGSSCISPPPVPTPVSKSLGPAKNQRRASNGQSTLKRTASSSPLLSPVSGSQLPYQSLQHASPGSTDYAYPSHSIQSLRRRVLSKAYTNAPNAGMSVKGKIKQPKWTLSEDKSLMLGVRQVRQHRGEAVNEAHTISNMEWYVINESVNKATDNANQRTPKQCQQRWNSIYHRLGDKIISFIDKEISKAQNSIPPINGNVENLSPDDTPKHTKDQLPVYNNDLTTPSLTQSTLSIGLSDIRFNSEDRWNSQIYRTLLTDIFHALLDSSSPAAKAVESTLRSSGLNPDLLFNKIRGSNTLKESRYISSDEPTKQETASNNVRDISAYSDKKTQRSASREWNGPYTTNIQNQLFPTALSPDSKTKLNSSGQSKKWATPEFCHNVQQSDSTGTNIPNLAHSQLLDNNVAKDIAGVSSADSEISVYEQFLKSLANAPIGQDNSFSTNELEAISQKETMMPGSKKSYTRPPFSNLAFSIGDDDDINDGDFVLSENSEDDDDDDDQDENLTKAFSDRLPGKDIHTQPIVHDSISRQLDLDAHGHLINENTNPALKLQYDNARLGLHKAFGQESFTPNAIISANQASSTLPTNTLNVGGAVVPHTSSNIDTNSIVEGIYSLQGGGPGTMNIHSADLNSVATSESNEDLLAFLKSIQYSQASLNSILGADSQFDKEISGLYQDAIQEGEEIDVQEESLEADNGEFLFSEDQLNLLRQQQLENFQLVSQALLVETVQHDPHTETARHWQSQLNKISRLHNHGLQSGSVKQYPDGSVGSVSFFSIPGITTLVPILYDAIDQIHRLCQVQGTITRDEKATVFTDATGTHNTKMNGSLPGESVLPADHFNDLIQFSTECACTRIRRFVNPLLTETIIPLASADTSKKGRKRSSAPESVGSTTGNSNRDKAERTPPSGQRIKVQTQHTHTGSITPSSQQSNVTLNPTARALAMSMHKPILPKIASKDVLDKNKVHGISTMALGEEALSGKVIKRSGSSKPGLRGSGKLAYDHNQFLPSKSEIRDAIEVFCYQVRKYHRDLHRVPRNKRKAYVVGPDGQTKPEWVKVEMSPIDLPSCLSLFWEGIITCLGWNRELKPYILTLRKPKNRIHFMTGEDDLLLRGLQLFGFEDTSSMCAHLLPCKTNPQLRNRINNLRARRAPQNPVKDFCLRRITPFTLEEEEILRVGVMVYGDEFKQINREFLQARPTFAIKRVWDHIRQPPVSNNNVNKHK</sequence>
<feature type="region of interest" description="Disordered" evidence="4">
    <location>
        <begin position="455"/>
        <end position="477"/>
    </location>
</feature>
<dbReference type="Gene3D" id="1.10.10.60">
    <property type="entry name" value="Homeodomain-like"/>
    <property type="match status" value="1"/>
</dbReference>
<evidence type="ECO:0000256" key="1">
    <source>
        <dbReference type="ARBA" id="ARBA00023015"/>
    </source>
</evidence>
<evidence type="ECO:0000256" key="4">
    <source>
        <dbReference type="SAM" id="MobiDB-lite"/>
    </source>
</evidence>
<dbReference type="SUPFAM" id="SSF46689">
    <property type="entry name" value="Homeodomain-like"/>
    <property type="match status" value="1"/>
</dbReference>
<feature type="compositionally biased region" description="Polar residues" evidence="4">
    <location>
        <begin position="1172"/>
        <end position="1192"/>
    </location>
</feature>
<keyword evidence="3" id="KW-0539">Nucleus</keyword>
<feature type="compositionally biased region" description="Basic and acidic residues" evidence="4">
    <location>
        <begin position="771"/>
        <end position="780"/>
    </location>
</feature>
<keyword evidence="1" id="KW-0805">Transcription regulation</keyword>
<accession>A0A9W7ZWP7</accession>
<gene>
    <name evidence="6" type="ORF">H4219_002790</name>
</gene>
<evidence type="ECO:0000256" key="2">
    <source>
        <dbReference type="ARBA" id="ARBA00023163"/>
    </source>
</evidence>
<dbReference type="InterPro" id="IPR052435">
    <property type="entry name" value="YY1-Transcr_Regul"/>
</dbReference>
<feature type="compositionally biased region" description="Polar residues" evidence="4">
    <location>
        <begin position="319"/>
        <end position="329"/>
    </location>
</feature>
<dbReference type="EMBL" id="JANBPU010000052">
    <property type="protein sequence ID" value="KAJ1918149.1"/>
    <property type="molecule type" value="Genomic_DNA"/>
</dbReference>